<evidence type="ECO:0000256" key="11">
    <source>
        <dbReference type="SAM" id="Coils"/>
    </source>
</evidence>
<dbReference type="PROSITE" id="PS50885">
    <property type="entry name" value="HAMP"/>
    <property type="match status" value="1"/>
</dbReference>
<dbReference type="Gene3D" id="1.10.8.500">
    <property type="entry name" value="HAMP domain in histidine kinase"/>
    <property type="match status" value="1"/>
</dbReference>
<evidence type="ECO:0000313" key="16">
    <source>
        <dbReference type="EMBL" id="QQG37104.1"/>
    </source>
</evidence>
<keyword evidence="8 10" id="KW-0807">Transducer</keyword>
<keyword evidence="2" id="KW-1003">Cell membrane</keyword>
<evidence type="ECO:0000256" key="9">
    <source>
        <dbReference type="ARBA" id="ARBA00029447"/>
    </source>
</evidence>
<organism evidence="16 17">
    <name type="scientific">Micavibrio aeruginosavorus</name>
    <dbReference type="NCBI Taxonomy" id="349221"/>
    <lineage>
        <taxon>Bacteria</taxon>
        <taxon>Pseudomonadati</taxon>
        <taxon>Bdellovibrionota</taxon>
        <taxon>Bdellovibrionia</taxon>
        <taxon>Bdellovibrionales</taxon>
        <taxon>Pseudobdellovibrionaceae</taxon>
        <taxon>Micavibrio</taxon>
    </lineage>
</organism>
<feature type="domain" description="Methyl-accepting transducer" evidence="13">
    <location>
        <begin position="444"/>
        <end position="666"/>
    </location>
</feature>
<feature type="domain" description="HAMP" evidence="15">
    <location>
        <begin position="351"/>
        <end position="404"/>
    </location>
</feature>
<evidence type="ECO:0000259" key="13">
    <source>
        <dbReference type="PROSITE" id="PS50111"/>
    </source>
</evidence>
<dbReference type="Pfam" id="PF02743">
    <property type="entry name" value="dCache_1"/>
    <property type="match status" value="1"/>
</dbReference>
<feature type="coiled-coil region" evidence="11">
    <location>
        <begin position="396"/>
        <end position="433"/>
    </location>
</feature>
<dbReference type="Gene3D" id="3.30.450.20">
    <property type="entry name" value="PAS domain"/>
    <property type="match status" value="1"/>
</dbReference>
<comment type="similarity">
    <text evidence="9">Belongs to the methyl-accepting chemotaxis (MCP) protein family.</text>
</comment>
<reference evidence="16 17" key="1">
    <citation type="submission" date="2020-07" db="EMBL/GenBank/DDBJ databases">
        <title>Huge and variable diversity of episymbiotic CPR bacteria and DPANN archaea in groundwater ecosystems.</title>
        <authorList>
            <person name="He C.Y."/>
            <person name="Keren R."/>
            <person name="Whittaker M."/>
            <person name="Farag I.F."/>
            <person name="Doudna J."/>
            <person name="Cate J.H.D."/>
            <person name="Banfield J.F."/>
        </authorList>
    </citation>
    <scope>NUCLEOTIDE SEQUENCE [LARGE SCALE GENOMIC DNA]</scope>
    <source>
        <strain evidence="16">NC_groundwater_70_Ag_B-0.1um_54_66</strain>
    </source>
</reference>
<dbReference type="PANTHER" id="PTHR32089">
    <property type="entry name" value="METHYL-ACCEPTING CHEMOTAXIS PROTEIN MCPB"/>
    <property type="match status" value="1"/>
</dbReference>
<keyword evidence="6 12" id="KW-1133">Transmembrane helix</keyword>
<sequence>MLLMTLVAAGVVGTLSVTSATEDALIASHNKFMALESSRSVALSDYLKSINQDLSTLATNRQTVEALNEFNQAYAGFMGSAEGYLQNAYIKNNTHPLGSKHLLDYVPDGSAYSEVHKRHHKWFRQFLTEKGYYDIFLINKEGSIVYTVFKENDFATNLQTGAWKDTDIATVYREVKANAREGYRYFADFKPYAPSNNVPAAFVGMPIMNETGEFEGVLAFQMPIGRINEIMQVAVGMGDSGETYLVGADYLMRSDSRFSKESTILSTKVETNTVKAALEGKSGVDTIKDYRGIEVVSAYGPIEFNGTKWAVIAEIDTDEVMKPIRSMQMKMLGGVTVTLVLIGVIALMSARRIARPISATTATMEKLARGELETKVEGGERGDEIGAMARTLETFKNALIAQREAEAAQRRDAEEKLARSERIENLIANFETKVGVMVTTLSSSASQMESTASIMSSAAEETSVQSATVSSASEQSACSVQTVAASTEEMSSSIREISGQVMQSSAVATQAVEEATRTKDAVNHLAMAAREIGDVINLIGAIAEQTNLLALNATIEAARAGDAGKGFSVVASEVKALATQTAKATDDIRDKIERIQGATTNSEEAMDRIVGVIEKVSEIATVIAAAVEEQNQATQEITRNIQQVSDGTAEVSKNILDVQKAAESTGQSAIFVQQAAVSLGEQSVTLQKEVQEFIAAVRTA</sequence>
<evidence type="ECO:0000256" key="1">
    <source>
        <dbReference type="ARBA" id="ARBA00004429"/>
    </source>
</evidence>
<dbReference type="InterPro" id="IPR000727">
    <property type="entry name" value="T_SNARE_dom"/>
</dbReference>
<dbReference type="EMBL" id="CP066681">
    <property type="protein sequence ID" value="QQG37104.1"/>
    <property type="molecule type" value="Genomic_DNA"/>
</dbReference>
<dbReference type="GO" id="GO:0007165">
    <property type="term" value="P:signal transduction"/>
    <property type="evidence" value="ECO:0007669"/>
    <property type="project" value="UniProtKB-KW"/>
</dbReference>
<gene>
    <name evidence="16" type="ORF">HYS17_04900</name>
</gene>
<dbReference type="PROSITE" id="PS50111">
    <property type="entry name" value="CHEMOTAXIS_TRANSDUC_2"/>
    <property type="match status" value="1"/>
</dbReference>
<evidence type="ECO:0000256" key="4">
    <source>
        <dbReference type="ARBA" id="ARBA00022519"/>
    </source>
</evidence>
<dbReference type="GO" id="GO:0006935">
    <property type="term" value="P:chemotaxis"/>
    <property type="evidence" value="ECO:0007669"/>
    <property type="project" value="UniProtKB-KW"/>
</dbReference>
<dbReference type="InterPro" id="IPR003660">
    <property type="entry name" value="HAMP_dom"/>
</dbReference>
<accession>A0A7T5R457</accession>
<evidence type="ECO:0000259" key="14">
    <source>
        <dbReference type="PROSITE" id="PS50192"/>
    </source>
</evidence>
<dbReference type="Gene3D" id="1.10.287.950">
    <property type="entry name" value="Methyl-accepting chemotaxis protein"/>
    <property type="match status" value="1"/>
</dbReference>
<name>A0A7T5R457_9BACT</name>
<evidence type="ECO:0000256" key="7">
    <source>
        <dbReference type="ARBA" id="ARBA00023136"/>
    </source>
</evidence>
<keyword evidence="5 12" id="KW-0812">Transmembrane</keyword>
<dbReference type="Pfam" id="PF00672">
    <property type="entry name" value="HAMP"/>
    <property type="match status" value="1"/>
</dbReference>
<dbReference type="InterPro" id="IPR033479">
    <property type="entry name" value="dCache_1"/>
</dbReference>
<evidence type="ECO:0000256" key="3">
    <source>
        <dbReference type="ARBA" id="ARBA00022500"/>
    </source>
</evidence>
<feature type="transmembrane region" description="Helical" evidence="12">
    <location>
        <begin position="331"/>
        <end position="350"/>
    </location>
</feature>
<evidence type="ECO:0000256" key="5">
    <source>
        <dbReference type="ARBA" id="ARBA00022692"/>
    </source>
</evidence>
<comment type="subcellular location">
    <subcellularLocation>
        <location evidence="1">Cell inner membrane</location>
        <topology evidence="1">Multi-pass membrane protein</topology>
    </subcellularLocation>
</comment>
<dbReference type="SMART" id="SM00283">
    <property type="entry name" value="MA"/>
    <property type="match status" value="1"/>
</dbReference>
<evidence type="ECO:0000256" key="2">
    <source>
        <dbReference type="ARBA" id="ARBA00022475"/>
    </source>
</evidence>
<proteinExistence type="inferred from homology"/>
<dbReference type="AlphaFoldDB" id="A0A7T5R457"/>
<keyword evidence="3" id="KW-0145">Chemotaxis</keyword>
<dbReference type="GO" id="GO:0005886">
    <property type="term" value="C:plasma membrane"/>
    <property type="evidence" value="ECO:0007669"/>
    <property type="project" value="UniProtKB-SubCell"/>
</dbReference>
<dbReference type="PROSITE" id="PS50192">
    <property type="entry name" value="T_SNARE"/>
    <property type="match status" value="1"/>
</dbReference>
<keyword evidence="7 12" id="KW-0472">Membrane</keyword>
<protein>
    <submittedName>
        <fullName evidence="16">HAMP domain-containing protein</fullName>
    </submittedName>
</protein>
<dbReference type="Proteomes" id="UP000595362">
    <property type="component" value="Chromosome"/>
</dbReference>
<evidence type="ECO:0000259" key="15">
    <source>
        <dbReference type="PROSITE" id="PS50885"/>
    </source>
</evidence>
<dbReference type="PANTHER" id="PTHR32089:SF112">
    <property type="entry name" value="LYSOZYME-LIKE PROTEIN-RELATED"/>
    <property type="match status" value="1"/>
</dbReference>
<keyword evidence="11" id="KW-0175">Coiled coil</keyword>
<evidence type="ECO:0000256" key="6">
    <source>
        <dbReference type="ARBA" id="ARBA00022989"/>
    </source>
</evidence>
<dbReference type="SUPFAM" id="SSF58104">
    <property type="entry name" value="Methyl-accepting chemotaxis protein (MCP) signaling domain"/>
    <property type="match status" value="1"/>
</dbReference>
<keyword evidence="4" id="KW-0997">Cell inner membrane</keyword>
<dbReference type="SMART" id="SM00304">
    <property type="entry name" value="HAMP"/>
    <property type="match status" value="1"/>
</dbReference>
<evidence type="ECO:0000256" key="10">
    <source>
        <dbReference type="PROSITE-ProRule" id="PRU00284"/>
    </source>
</evidence>
<evidence type="ECO:0000256" key="8">
    <source>
        <dbReference type="ARBA" id="ARBA00023224"/>
    </source>
</evidence>
<dbReference type="InterPro" id="IPR004089">
    <property type="entry name" value="MCPsignal_dom"/>
</dbReference>
<evidence type="ECO:0000256" key="12">
    <source>
        <dbReference type="SAM" id="Phobius"/>
    </source>
</evidence>
<dbReference type="Pfam" id="PF00015">
    <property type="entry name" value="MCPsignal"/>
    <property type="match status" value="1"/>
</dbReference>
<evidence type="ECO:0000313" key="17">
    <source>
        <dbReference type="Proteomes" id="UP000595362"/>
    </source>
</evidence>
<feature type="domain" description="T-SNARE coiled-coil homology" evidence="14">
    <location>
        <begin position="596"/>
        <end position="658"/>
    </location>
</feature>
<dbReference type="CDD" id="cd06225">
    <property type="entry name" value="HAMP"/>
    <property type="match status" value="1"/>
</dbReference>